<keyword evidence="4" id="KW-0255">Endonuclease</keyword>
<dbReference type="GO" id="GO:0004519">
    <property type="term" value="F:endonuclease activity"/>
    <property type="evidence" value="ECO:0007669"/>
    <property type="project" value="UniProtKB-KW"/>
</dbReference>
<dbReference type="Proteomes" id="UP000078555">
    <property type="component" value="Unassembled WGS sequence"/>
</dbReference>
<dbReference type="PANTHER" id="PTHR12121:SF37">
    <property type="entry name" value="2',5'-PHOSPHODIESTERASE 12"/>
    <property type="match status" value="1"/>
</dbReference>
<evidence type="ECO:0000313" key="7">
    <source>
        <dbReference type="Proteomes" id="UP000078555"/>
    </source>
</evidence>
<dbReference type="EMBL" id="FLRD01000070">
    <property type="protein sequence ID" value="SBT34329.1"/>
    <property type="molecule type" value="Genomic_DNA"/>
</dbReference>
<reference evidence="4" key="1">
    <citation type="submission" date="2016-05" db="EMBL/GenBank/DDBJ databases">
        <authorList>
            <person name="Lavstsen T."/>
            <person name="Jespersen J.S."/>
        </authorList>
    </citation>
    <scope>NUCLEOTIDE SEQUENCE [LARGE SCALE GENOMIC DNA]</scope>
</reference>
<dbReference type="Gene3D" id="3.60.10.10">
    <property type="entry name" value="Endonuclease/exonuclease/phosphatase"/>
    <property type="match status" value="1"/>
</dbReference>
<evidence type="ECO:0000259" key="3">
    <source>
        <dbReference type="Pfam" id="PF03372"/>
    </source>
</evidence>
<evidence type="ECO:0000313" key="6">
    <source>
        <dbReference type="Proteomes" id="UP000078550"/>
    </source>
</evidence>
<keyword evidence="1" id="KW-0175">Coiled coil</keyword>
<reference evidence="6 7" key="2">
    <citation type="submission" date="2016-05" db="EMBL/GenBank/DDBJ databases">
        <authorList>
            <person name="Naeem Raeece"/>
        </authorList>
    </citation>
    <scope>NUCLEOTIDE SEQUENCE [LARGE SCALE GENOMIC DNA]</scope>
</reference>
<dbReference type="Proteomes" id="UP000078550">
    <property type="component" value="Unassembled WGS sequence"/>
</dbReference>
<sequence length="861" mass="101415">MPCVTCNVNITRYAFIGRLNKIHQRKQLCFVKRNFFLDRGRKNSLFFFPIKIYHFVNKSGLPLSIKINHKKNYFISALKAVKTNFNHLSTIVFSQNQKKEEIFYRVSDKKTRALFHNMSLNISEFKPDDILLAKKENDVGENEDVNRYVSLTNSSEMNDISNNKKETNGPNKADNCLEGEDKVEAFKSDGNTPQKKEKQGDYSNYCEKNNVNVNTSGKQFITSDDADKYGDKPIKTDKEMVSFSNCHHISNYDKSSKSKECKIFTVLELEDMKKNSSYLKINETENDEYSIELYFNFKELKLLRKKEETLNSLINRLTLNLKKLDKKNKKKSDNKKNKNNESNDKVLQNEEIINCIKFFDSENNLIYEYTILKDIIDKLNYVLINEVKICIYKGMYDLKEIYISMDVYDGHPVIPVNLPMNDIKDYIYYWIQSSNKNVIKSRDLFYKPNKDDISKKIQLVIYNKKTPFFYYTTEEVYVNQNKFEEELKMKENRYLHFKKLPSGDGNGIGNRDNNIIRILSYNILAPIYTNTKYALEYMFKNVDASYLKTNYRSHLLIHEINHDYDVISLQEVSEYLHSSLFSVYLHEHYYSSYKPKNSYGNDGCSLFVNKKKFTLIEYKNYEFHEVIKKTDLKEVYDMFIKLSGDLEGIIREIKTVFQVGIYVHNSSENIFLIANTHFYFHSLANHIRAVQSYCLLHILEVLKSEYKEKYSKNVYVILNGDFNTNFESEVFSFLEGKNILTDSDIWINAKLFKKEYDDLNTYPNVFDLKKNKDDISEQINGPFLDRKKFLPLRSVYKKGDIAYTNWNNNFIDVLDYIFISPDLKIRRILKGIDQNIFHKYKGLLSPINPSDHLSIAAEVEI</sequence>
<evidence type="ECO:0000256" key="1">
    <source>
        <dbReference type="SAM" id="Coils"/>
    </source>
</evidence>
<dbReference type="PANTHER" id="PTHR12121">
    <property type="entry name" value="CARBON CATABOLITE REPRESSOR PROTEIN 4"/>
    <property type="match status" value="1"/>
</dbReference>
<keyword evidence="7" id="KW-1185">Reference proteome</keyword>
<dbReference type="InterPro" id="IPR036691">
    <property type="entry name" value="Endo/exonu/phosph_ase_sf"/>
</dbReference>
<evidence type="ECO:0000313" key="4">
    <source>
        <dbReference type="EMBL" id="SBT34329.1"/>
    </source>
</evidence>
<evidence type="ECO:0000256" key="2">
    <source>
        <dbReference type="SAM" id="MobiDB-lite"/>
    </source>
</evidence>
<protein>
    <submittedName>
        <fullName evidence="4">Endonuclease/exonuclease/phosphatase domain containing protein</fullName>
    </submittedName>
</protein>
<keyword evidence="4" id="KW-0269">Exonuclease</keyword>
<dbReference type="Pfam" id="PF03372">
    <property type="entry name" value="Exo_endo_phos"/>
    <property type="match status" value="1"/>
</dbReference>
<keyword evidence="4" id="KW-0378">Hydrolase</keyword>
<dbReference type="AlphaFoldDB" id="A0A1A8YS43"/>
<dbReference type="InterPro" id="IPR005135">
    <property type="entry name" value="Endo/exonuclease/phosphatase"/>
</dbReference>
<dbReference type="GO" id="GO:0000288">
    <property type="term" value="P:nuclear-transcribed mRNA catabolic process, deadenylation-dependent decay"/>
    <property type="evidence" value="ECO:0007669"/>
    <property type="project" value="TreeGrafter"/>
</dbReference>
<dbReference type="EMBL" id="FLRE01000084">
    <property type="protein sequence ID" value="SBT34769.1"/>
    <property type="molecule type" value="Genomic_DNA"/>
</dbReference>
<feature type="coiled-coil region" evidence="1">
    <location>
        <begin position="307"/>
        <end position="341"/>
    </location>
</feature>
<gene>
    <name evidence="4" type="ORF">POVWA1_021710</name>
    <name evidence="5" type="ORF">POVWA2_021690</name>
</gene>
<accession>A0A1A8YS43</accession>
<dbReference type="SUPFAM" id="SSF56219">
    <property type="entry name" value="DNase I-like"/>
    <property type="match status" value="1"/>
</dbReference>
<dbReference type="GO" id="GO:0005739">
    <property type="term" value="C:mitochondrion"/>
    <property type="evidence" value="ECO:0007669"/>
    <property type="project" value="TreeGrafter"/>
</dbReference>
<organism evidence="4 7">
    <name type="scientific">Plasmodium ovale wallikeri</name>
    <dbReference type="NCBI Taxonomy" id="864142"/>
    <lineage>
        <taxon>Eukaryota</taxon>
        <taxon>Sar</taxon>
        <taxon>Alveolata</taxon>
        <taxon>Apicomplexa</taxon>
        <taxon>Aconoidasida</taxon>
        <taxon>Haemosporida</taxon>
        <taxon>Plasmodiidae</taxon>
        <taxon>Plasmodium</taxon>
        <taxon>Plasmodium (Plasmodium)</taxon>
    </lineage>
</organism>
<dbReference type="InterPro" id="IPR050410">
    <property type="entry name" value="CCR4/nocturin_mRNA_transcr"/>
</dbReference>
<feature type="region of interest" description="Disordered" evidence="2">
    <location>
        <begin position="154"/>
        <end position="174"/>
    </location>
</feature>
<dbReference type="GO" id="GO:0000175">
    <property type="term" value="F:3'-5'-RNA exonuclease activity"/>
    <property type="evidence" value="ECO:0007669"/>
    <property type="project" value="TreeGrafter"/>
</dbReference>
<name>A0A1A8YS43_PLAOA</name>
<evidence type="ECO:0000313" key="5">
    <source>
        <dbReference type="EMBL" id="SBT34769.1"/>
    </source>
</evidence>
<proteinExistence type="predicted"/>
<keyword evidence="4" id="KW-0540">Nuclease</keyword>
<feature type="domain" description="Endonuclease/exonuclease/phosphatase" evidence="3">
    <location>
        <begin position="539"/>
        <end position="852"/>
    </location>
</feature>